<keyword evidence="2" id="KW-0804">Transcription</keyword>
<evidence type="ECO:0000313" key="5">
    <source>
        <dbReference type="Proteomes" id="UP000527616"/>
    </source>
</evidence>
<protein>
    <submittedName>
        <fullName evidence="4">AraC-like DNA-binding protein/uncharacterized damage-inducible protein DinB</fullName>
    </submittedName>
</protein>
<comment type="caution">
    <text evidence="4">The sequence shown here is derived from an EMBL/GenBank/DDBJ whole genome shotgun (WGS) entry which is preliminary data.</text>
</comment>
<feature type="domain" description="HTH araC/xylS-type" evidence="3">
    <location>
        <begin position="12"/>
        <end position="110"/>
    </location>
</feature>
<evidence type="ECO:0000313" key="4">
    <source>
        <dbReference type="EMBL" id="NYI70915.1"/>
    </source>
</evidence>
<organism evidence="4 5">
    <name type="scientific">Naumannella cuiyingiana</name>
    <dbReference type="NCBI Taxonomy" id="1347891"/>
    <lineage>
        <taxon>Bacteria</taxon>
        <taxon>Bacillati</taxon>
        <taxon>Actinomycetota</taxon>
        <taxon>Actinomycetes</taxon>
        <taxon>Propionibacteriales</taxon>
        <taxon>Propionibacteriaceae</taxon>
        <taxon>Naumannella</taxon>
    </lineage>
</organism>
<evidence type="ECO:0000259" key="3">
    <source>
        <dbReference type="PROSITE" id="PS01124"/>
    </source>
</evidence>
<dbReference type="RefSeq" id="WP_179444812.1">
    <property type="nucleotide sequence ID" value="NZ_JACBZS010000001.1"/>
</dbReference>
<dbReference type="AlphaFoldDB" id="A0A7Z0D8I9"/>
<evidence type="ECO:0000256" key="1">
    <source>
        <dbReference type="ARBA" id="ARBA00023015"/>
    </source>
</evidence>
<dbReference type="GO" id="GO:0043565">
    <property type="term" value="F:sequence-specific DNA binding"/>
    <property type="evidence" value="ECO:0007669"/>
    <property type="project" value="InterPro"/>
</dbReference>
<dbReference type="GO" id="GO:0003700">
    <property type="term" value="F:DNA-binding transcription factor activity"/>
    <property type="evidence" value="ECO:0007669"/>
    <property type="project" value="InterPro"/>
</dbReference>
<proteinExistence type="predicted"/>
<dbReference type="PANTHER" id="PTHR11019:SF159">
    <property type="entry name" value="TRANSCRIPTIONAL REGULATOR-RELATED"/>
    <property type="match status" value="1"/>
</dbReference>
<dbReference type="InterPro" id="IPR009057">
    <property type="entry name" value="Homeodomain-like_sf"/>
</dbReference>
<dbReference type="InterPro" id="IPR024775">
    <property type="entry name" value="DinB-like"/>
</dbReference>
<dbReference type="EMBL" id="JACBZS010000001">
    <property type="protein sequence ID" value="NYI70915.1"/>
    <property type="molecule type" value="Genomic_DNA"/>
</dbReference>
<dbReference type="InterPro" id="IPR034660">
    <property type="entry name" value="DinB/YfiT-like"/>
</dbReference>
<evidence type="ECO:0000256" key="2">
    <source>
        <dbReference type="ARBA" id="ARBA00023163"/>
    </source>
</evidence>
<dbReference type="SMART" id="SM00342">
    <property type="entry name" value="HTH_ARAC"/>
    <property type="match status" value="1"/>
</dbReference>
<reference evidence="4 5" key="1">
    <citation type="submission" date="2020-07" db="EMBL/GenBank/DDBJ databases">
        <title>Sequencing the genomes of 1000 actinobacteria strains.</title>
        <authorList>
            <person name="Klenk H.-P."/>
        </authorList>
    </citation>
    <scope>NUCLEOTIDE SEQUENCE [LARGE SCALE GENOMIC DNA]</scope>
    <source>
        <strain evidence="4 5">DSM 103164</strain>
    </source>
</reference>
<dbReference type="PROSITE" id="PS01124">
    <property type="entry name" value="HTH_ARAC_FAMILY_2"/>
    <property type="match status" value="1"/>
</dbReference>
<dbReference type="InterPro" id="IPR018060">
    <property type="entry name" value="HTH_AraC"/>
</dbReference>
<dbReference type="Gene3D" id="1.20.120.450">
    <property type="entry name" value="dinb family like domain"/>
    <property type="match status" value="1"/>
</dbReference>
<keyword evidence="1" id="KW-0805">Transcription regulation</keyword>
<dbReference type="Pfam" id="PF12833">
    <property type="entry name" value="HTH_18"/>
    <property type="match status" value="1"/>
</dbReference>
<sequence length="307" mass="33826">MTDAVRRGTGRDRLRELLDAVLDGDDGQLDAMAARAYSSPFHFSRQLRELAGEPPVAMRRRVMLERAAWRLRSGASVTDAALEAGYESVEGFGRAFARAHGVPPSAFGGDHTHWLAAPNGIHFHPPMSLWIDSGGPDGRDRPTWLLIEHDLADTRALLRVVVDLPAAEADRVRLPGSSALPWHGPDETIAQLAEHLVDTLEQWLAAIEGTEPPAPTPGLDLLARHDAAATRWRSALAEIDRRGAWQDRIVDAICDPPESFVISSIVAHVITFDAHRRMLLRWMLAETGAATPDPDPISWLRTTNERQ</sequence>
<dbReference type="Gene3D" id="1.10.10.60">
    <property type="entry name" value="Homeodomain-like"/>
    <property type="match status" value="2"/>
</dbReference>
<dbReference type="PANTHER" id="PTHR11019">
    <property type="entry name" value="HTH-TYPE TRANSCRIPTIONAL REGULATOR NIMR"/>
    <property type="match status" value="1"/>
</dbReference>
<keyword evidence="4" id="KW-0238">DNA-binding</keyword>
<dbReference type="Proteomes" id="UP000527616">
    <property type="component" value="Unassembled WGS sequence"/>
</dbReference>
<accession>A0A7Z0D8I9</accession>
<keyword evidence="5" id="KW-1185">Reference proteome</keyword>
<gene>
    <name evidence="4" type="ORF">GGQ54_001475</name>
</gene>
<dbReference type="SUPFAM" id="SSF46689">
    <property type="entry name" value="Homeodomain-like"/>
    <property type="match status" value="1"/>
</dbReference>
<dbReference type="Pfam" id="PF12867">
    <property type="entry name" value="DinB_2"/>
    <property type="match status" value="1"/>
</dbReference>
<name>A0A7Z0D8I9_9ACTN</name>